<dbReference type="EMBL" id="KK122149">
    <property type="protein sequence ID" value="KFM82021.1"/>
    <property type="molecule type" value="Genomic_DNA"/>
</dbReference>
<dbReference type="OMA" id="TIQERAC"/>
<dbReference type="Proteomes" id="UP000054359">
    <property type="component" value="Unassembled WGS sequence"/>
</dbReference>
<proteinExistence type="predicted"/>
<dbReference type="OrthoDB" id="10254730at2759"/>
<keyword evidence="3" id="KW-1185">Reference proteome</keyword>
<reference evidence="2 3" key="1">
    <citation type="submission" date="2013-11" db="EMBL/GenBank/DDBJ databases">
        <title>Genome sequencing of Stegodyphus mimosarum.</title>
        <authorList>
            <person name="Bechsgaard J."/>
        </authorList>
    </citation>
    <scope>NUCLEOTIDE SEQUENCE [LARGE SCALE GENOMIC DNA]</scope>
</reference>
<feature type="non-terminal residue" evidence="2">
    <location>
        <position position="207"/>
    </location>
</feature>
<organism evidence="2 3">
    <name type="scientific">Stegodyphus mimosarum</name>
    <name type="common">African social velvet spider</name>
    <dbReference type="NCBI Taxonomy" id="407821"/>
    <lineage>
        <taxon>Eukaryota</taxon>
        <taxon>Metazoa</taxon>
        <taxon>Ecdysozoa</taxon>
        <taxon>Arthropoda</taxon>
        <taxon>Chelicerata</taxon>
        <taxon>Arachnida</taxon>
        <taxon>Araneae</taxon>
        <taxon>Araneomorphae</taxon>
        <taxon>Entelegynae</taxon>
        <taxon>Eresoidea</taxon>
        <taxon>Eresidae</taxon>
        <taxon>Stegodyphus</taxon>
    </lineage>
</organism>
<dbReference type="PANTHER" id="PTHR12708">
    <property type="entry name" value="DNA POLYMERASE EPSILON SUBUNIT B"/>
    <property type="match status" value="1"/>
</dbReference>
<feature type="domain" description="DNA polymerase epsilon subunit B N-terminal" evidence="1">
    <location>
        <begin position="3"/>
        <end position="70"/>
    </location>
</feature>
<dbReference type="GO" id="GO:0003677">
    <property type="term" value="F:DNA binding"/>
    <property type="evidence" value="ECO:0007669"/>
    <property type="project" value="InterPro"/>
</dbReference>
<dbReference type="InterPro" id="IPR016266">
    <property type="entry name" value="POLE2"/>
</dbReference>
<evidence type="ECO:0000313" key="2">
    <source>
        <dbReference type="EMBL" id="KFM82021.1"/>
    </source>
</evidence>
<sequence length="207" mass="23550">MNSVKTSIVSAFNMHGYTLRSEALRFLQEKLEPLDDTQRHEEVQKVLDHVNTQNLSSPMIEKDIIENIIKSLETASSDDGILFKVYDAFSLHRYTYNTDSKKFLNWALLHDKSPSLHGSSDSKADIFIERYKMVHQRTARHKVFAAPVIRDSSRPSNSYSLKAVEHLLGTSGREKNVVVLGMLTQLKEGQFFLEDPTGAVRLNLKKA</sequence>
<gene>
    <name evidence="2" type="ORF">X975_19304</name>
</gene>
<protein>
    <submittedName>
        <fullName evidence="2">DNA polymerase epsilon subunit 2</fullName>
    </submittedName>
</protein>
<evidence type="ECO:0000259" key="1">
    <source>
        <dbReference type="Pfam" id="PF12213"/>
    </source>
</evidence>
<dbReference type="InterPro" id="IPR024639">
    <property type="entry name" value="DNA_pol_e_bsu_N"/>
</dbReference>
<dbReference type="Gene3D" id="1.10.8.60">
    <property type="match status" value="1"/>
</dbReference>
<evidence type="ECO:0000313" key="3">
    <source>
        <dbReference type="Proteomes" id="UP000054359"/>
    </source>
</evidence>
<dbReference type="STRING" id="407821.A0A087UXD2"/>
<name>A0A087UXD2_STEMI</name>
<accession>A0A087UXD2</accession>
<dbReference type="PANTHER" id="PTHR12708:SF0">
    <property type="entry name" value="DNA POLYMERASE EPSILON SUBUNIT 2"/>
    <property type="match status" value="1"/>
</dbReference>
<dbReference type="GO" id="GO:0006261">
    <property type="term" value="P:DNA-templated DNA replication"/>
    <property type="evidence" value="ECO:0007669"/>
    <property type="project" value="InterPro"/>
</dbReference>
<dbReference type="Pfam" id="PF12213">
    <property type="entry name" value="Dpoe2NT"/>
    <property type="match status" value="1"/>
</dbReference>
<dbReference type="GO" id="GO:0042276">
    <property type="term" value="P:error-prone translesion synthesis"/>
    <property type="evidence" value="ECO:0007669"/>
    <property type="project" value="TreeGrafter"/>
</dbReference>
<dbReference type="AlphaFoldDB" id="A0A087UXD2"/>
<dbReference type="GO" id="GO:0008622">
    <property type="term" value="C:epsilon DNA polymerase complex"/>
    <property type="evidence" value="ECO:0007669"/>
    <property type="project" value="InterPro"/>
</dbReference>